<name>A0A8S2TVW2_9BILA</name>
<comment type="caution">
    <text evidence="2">The sequence shown here is derived from an EMBL/GenBank/DDBJ whole genome shotgun (WGS) entry which is preliminary data.</text>
</comment>
<reference evidence="2" key="1">
    <citation type="submission" date="2021-02" db="EMBL/GenBank/DDBJ databases">
        <authorList>
            <person name="Nowell W R."/>
        </authorList>
    </citation>
    <scope>NUCLEOTIDE SEQUENCE</scope>
</reference>
<feature type="domain" description="HAT C-terminal dimerisation" evidence="1">
    <location>
        <begin position="388"/>
        <end position="446"/>
    </location>
</feature>
<evidence type="ECO:0000313" key="3">
    <source>
        <dbReference type="Proteomes" id="UP000682733"/>
    </source>
</evidence>
<dbReference type="InterPro" id="IPR008906">
    <property type="entry name" value="HATC_C_dom"/>
</dbReference>
<protein>
    <recommendedName>
        <fullName evidence="1">HAT C-terminal dimerisation domain-containing protein</fullName>
    </recommendedName>
</protein>
<dbReference type="PANTHER" id="PTHR37162:SF1">
    <property type="entry name" value="BED-TYPE DOMAIN-CONTAINING PROTEIN"/>
    <property type="match status" value="1"/>
</dbReference>
<proteinExistence type="predicted"/>
<dbReference type="Proteomes" id="UP000682733">
    <property type="component" value="Unassembled WGS sequence"/>
</dbReference>
<evidence type="ECO:0000313" key="2">
    <source>
        <dbReference type="EMBL" id="CAF4307807.1"/>
    </source>
</evidence>
<dbReference type="PANTHER" id="PTHR37162">
    <property type="entry name" value="HAT FAMILY DIMERISATION DOMAINCONTAINING PROTEIN-RELATED"/>
    <property type="match status" value="1"/>
</dbReference>
<gene>
    <name evidence="2" type="ORF">TMI583_LOCUS38899</name>
</gene>
<feature type="non-terminal residue" evidence="2">
    <location>
        <position position="492"/>
    </location>
</feature>
<dbReference type="InterPro" id="IPR012337">
    <property type="entry name" value="RNaseH-like_sf"/>
</dbReference>
<dbReference type="AlphaFoldDB" id="A0A8S2TVW2"/>
<dbReference type="Pfam" id="PF05699">
    <property type="entry name" value="Dimer_Tnp_hAT"/>
    <property type="match status" value="1"/>
</dbReference>
<dbReference type="GO" id="GO:0046983">
    <property type="term" value="F:protein dimerization activity"/>
    <property type="evidence" value="ECO:0007669"/>
    <property type="project" value="InterPro"/>
</dbReference>
<evidence type="ECO:0000259" key="1">
    <source>
        <dbReference type="Pfam" id="PF05699"/>
    </source>
</evidence>
<accession>A0A8S2TVW2</accession>
<dbReference type="EMBL" id="CAJOBA010058419">
    <property type="protein sequence ID" value="CAF4307807.1"/>
    <property type="molecule type" value="Genomic_DNA"/>
</dbReference>
<dbReference type="SUPFAM" id="SSF53098">
    <property type="entry name" value="Ribonuclease H-like"/>
    <property type="match status" value="1"/>
</dbReference>
<sequence length="492" mass="57050">SIACDVLSPYFAKKVVDDILKSGYYSLAYDATNRGNSKVFPFVVQYFSTKGVKQGLIEVIEYPGETVDELFQNACEVLKSNGLSIERLTALGADNTNVNFGANHSLYTLFQNVKPSLIKAKRIEALKSYFEFVELDYVVLLQHIKIRWLSLFNSIERLVKVFPAIGTYFLNLGEDCPTILNIFFTSDEAICTLYFLENVLFEMQRCALQVQHHRMTAVDVHRIITSIVNKLKKRVADKYYGHLARTTLKKMSKADAEKLDKSFENFINKILDYIHRYFDANANLYEKLSIFGNISIDLISWNDVEQCVQAIQIENINMDKLYDELYDIQSTYIELKKKSVSVHEQIQSFLGKDKQKIKNDMNQQEIDDDEMTTEEEEIDEPKRIYPDQLWAYLFYVHENQTPNLTQLVSFCFSIPISNGYCEGVFNQLKQTWTNTRHKMSPELISAELKIRLNSTNITCEQFYNSILSNTELLKTVRSQQKYKHKAKKLSID</sequence>
<organism evidence="2 3">
    <name type="scientific">Didymodactylos carnosus</name>
    <dbReference type="NCBI Taxonomy" id="1234261"/>
    <lineage>
        <taxon>Eukaryota</taxon>
        <taxon>Metazoa</taxon>
        <taxon>Spiralia</taxon>
        <taxon>Gnathifera</taxon>
        <taxon>Rotifera</taxon>
        <taxon>Eurotatoria</taxon>
        <taxon>Bdelloidea</taxon>
        <taxon>Philodinida</taxon>
        <taxon>Philodinidae</taxon>
        <taxon>Didymodactylos</taxon>
    </lineage>
</organism>